<dbReference type="Gene3D" id="3.40.50.10170">
    <property type="match status" value="1"/>
</dbReference>
<evidence type="ECO:0000256" key="2">
    <source>
        <dbReference type="ARBA" id="ARBA00023121"/>
    </source>
</evidence>
<keyword evidence="4" id="KW-1185">Reference proteome</keyword>
<comment type="function">
    <text evidence="1">May bind long-chain fatty acids, such as palmitate, and may play a role in lipid transport or fatty acid metabolism.</text>
</comment>
<keyword evidence="2" id="KW-0446">Lipid-binding</keyword>
<dbReference type="SUPFAM" id="SSF82549">
    <property type="entry name" value="DAK1/DegV-like"/>
    <property type="match status" value="1"/>
</dbReference>
<dbReference type="NCBIfam" id="TIGR00762">
    <property type="entry name" value="DegV"/>
    <property type="match status" value="1"/>
</dbReference>
<dbReference type="Gene3D" id="3.30.1180.10">
    <property type="match status" value="1"/>
</dbReference>
<evidence type="ECO:0000313" key="4">
    <source>
        <dbReference type="Proteomes" id="UP000051324"/>
    </source>
</evidence>
<dbReference type="OrthoDB" id="9775494at2"/>
<dbReference type="InterPro" id="IPR003797">
    <property type="entry name" value="DegV"/>
</dbReference>
<dbReference type="PATRIC" id="fig|1423724.4.peg.1849"/>
<dbReference type="InterPro" id="IPR043168">
    <property type="entry name" value="DegV_C"/>
</dbReference>
<protein>
    <submittedName>
        <fullName evidence="3">DegV family protein</fullName>
    </submittedName>
</protein>
<dbReference type="Pfam" id="PF02645">
    <property type="entry name" value="DegV"/>
    <property type="match status" value="1"/>
</dbReference>
<dbReference type="PROSITE" id="PS51482">
    <property type="entry name" value="DEGV"/>
    <property type="match status" value="1"/>
</dbReference>
<evidence type="ECO:0000256" key="1">
    <source>
        <dbReference type="ARBA" id="ARBA00003238"/>
    </source>
</evidence>
<gene>
    <name evidence="3" type="ORF">FC32_GL001778</name>
</gene>
<organism evidence="3 4">
    <name type="scientific">Ligilactobacillus apodemi DSM 16634 = JCM 16172</name>
    <dbReference type="NCBI Taxonomy" id="1423724"/>
    <lineage>
        <taxon>Bacteria</taxon>
        <taxon>Bacillati</taxon>
        <taxon>Bacillota</taxon>
        <taxon>Bacilli</taxon>
        <taxon>Lactobacillales</taxon>
        <taxon>Lactobacillaceae</taxon>
        <taxon>Ligilactobacillus</taxon>
    </lineage>
</organism>
<dbReference type="PANTHER" id="PTHR33434:SF2">
    <property type="entry name" value="FATTY ACID-BINDING PROTEIN TM_1468"/>
    <property type="match status" value="1"/>
</dbReference>
<proteinExistence type="predicted"/>
<dbReference type="GO" id="GO:0008289">
    <property type="term" value="F:lipid binding"/>
    <property type="evidence" value="ECO:0007669"/>
    <property type="project" value="UniProtKB-KW"/>
</dbReference>
<dbReference type="eggNOG" id="COG1307">
    <property type="taxonomic scope" value="Bacteria"/>
</dbReference>
<dbReference type="AlphaFoldDB" id="A0A0R1U003"/>
<dbReference type="InterPro" id="IPR050270">
    <property type="entry name" value="DegV_domain_contain"/>
</dbReference>
<sequence length="283" mass="31128">MKTAILTDSSAVIDKQVATELGIKILPLPLKLGANVYYESKDISDGELFDLANSSKETLTIAPVSLEEISAQIAVLADEGYTDVICIHLANGLTNLNDSLRSYAKSKDSKLTVHLFDSYTIGLAQAHMVRYAGKLAQQGKTPAEILAALEALRDKSQTVVIDDIRNLKKTGYVSNGKLAMGNALLHLKTLLEFTDNGKLTVLDTRVRMKKVYQKVLEHIQAGQPENGNVRLMLMCDDGSAELANKWLAKFSEDLPQATLEIKRQKPSIRVHTGEKSLLLSWSY</sequence>
<dbReference type="STRING" id="1423724.FC32_GL001778"/>
<evidence type="ECO:0000313" key="3">
    <source>
        <dbReference type="EMBL" id="KRL86737.1"/>
    </source>
</evidence>
<dbReference type="PANTHER" id="PTHR33434">
    <property type="entry name" value="DEGV DOMAIN-CONTAINING PROTEIN DR_1986-RELATED"/>
    <property type="match status" value="1"/>
</dbReference>
<dbReference type="EMBL" id="AZFT01000018">
    <property type="protein sequence ID" value="KRL86737.1"/>
    <property type="molecule type" value="Genomic_DNA"/>
</dbReference>
<comment type="caution">
    <text evidence="3">The sequence shown here is derived from an EMBL/GenBank/DDBJ whole genome shotgun (WGS) entry which is preliminary data.</text>
</comment>
<reference evidence="3 4" key="1">
    <citation type="journal article" date="2015" name="Genome Announc.">
        <title>Expanding the biotechnology potential of lactobacilli through comparative genomics of 213 strains and associated genera.</title>
        <authorList>
            <person name="Sun Z."/>
            <person name="Harris H.M."/>
            <person name="McCann A."/>
            <person name="Guo C."/>
            <person name="Argimon S."/>
            <person name="Zhang W."/>
            <person name="Yang X."/>
            <person name="Jeffery I.B."/>
            <person name="Cooney J.C."/>
            <person name="Kagawa T.F."/>
            <person name="Liu W."/>
            <person name="Song Y."/>
            <person name="Salvetti E."/>
            <person name="Wrobel A."/>
            <person name="Rasinkangas P."/>
            <person name="Parkhill J."/>
            <person name="Rea M.C."/>
            <person name="O'Sullivan O."/>
            <person name="Ritari J."/>
            <person name="Douillard F.P."/>
            <person name="Paul Ross R."/>
            <person name="Yang R."/>
            <person name="Briner A.E."/>
            <person name="Felis G.E."/>
            <person name="de Vos W.M."/>
            <person name="Barrangou R."/>
            <person name="Klaenhammer T.R."/>
            <person name="Caufield P.W."/>
            <person name="Cui Y."/>
            <person name="Zhang H."/>
            <person name="O'Toole P.W."/>
        </authorList>
    </citation>
    <scope>NUCLEOTIDE SEQUENCE [LARGE SCALE GENOMIC DNA]</scope>
    <source>
        <strain evidence="3 4">DSM 16634</strain>
    </source>
</reference>
<accession>A0A0R1U003</accession>
<name>A0A0R1U003_9LACO</name>
<dbReference type="Proteomes" id="UP000051324">
    <property type="component" value="Unassembled WGS sequence"/>
</dbReference>
<dbReference type="RefSeq" id="WP_025087137.1">
    <property type="nucleotide sequence ID" value="NZ_AZFT01000018.1"/>
</dbReference>